<organism evidence="2 3">
    <name type="scientific">Phanerochaete carnosa (strain HHB-10118-sp)</name>
    <name type="common">White-rot fungus</name>
    <name type="synonym">Peniophora carnosa</name>
    <dbReference type="NCBI Taxonomy" id="650164"/>
    <lineage>
        <taxon>Eukaryota</taxon>
        <taxon>Fungi</taxon>
        <taxon>Dikarya</taxon>
        <taxon>Basidiomycota</taxon>
        <taxon>Agaricomycotina</taxon>
        <taxon>Agaricomycetes</taxon>
        <taxon>Polyporales</taxon>
        <taxon>Phanerochaetaceae</taxon>
        <taxon>Phanerochaete</taxon>
    </lineage>
</organism>
<dbReference type="InterPro" id="IPR029063">
    <property type="entry name" value="SAM-dependent_MTases_sf"/>
</dbReference>
<dbReference type="KEGG" id="pco:PHACADRAFT_208704"/>
<accession>K5W7M7</accession>
<dbReference type="HOGENOM" id="CLU_010595_5_2_1"/>
<dbReference type="InParanoid" id="K5W7M7"/>
<dbReference type="SUPFAM" id="SSF53335">
    <property type="entry name" value="S-adenosyl-L-methionine-dependent methyltransferases"/>
    <property type="match status" value="1"/>
</dbReference>
<keyword evidence="3" id="KW-1185">Reference proteome</keyword>
<evidence type="ECO:0000256" key="1">
    <source>
        <dbReference type="SAM" id="MobiDB-lite"/>
    </source>
</evidence>
<dbReference type="PANTHER" id="PTHR43591:SF31">
    <property type="entry name" value="LAEA-LIKE, PUTATIVE (AFU_ORTHOLOGUE AFUA_8G01930)-RELATED"/>
    <property type="match status" value="1"/>
</dbReference>
<protein>
    <recommendedName>
        <fullName evidence="4">Methyltransferase domain-containing protein</fullName>
    </recommendedName>
</protein>
<dbReference type="Gene3D" id="3.40.50.150">
    <property type="entry name" value="Vaccinia Virus protein VP39"/>
    <property type="match status" value="1"/>
</dbReference>
<evidence type="ECO:0000313" key="3">
    <source>
        <dbReference type="Proteomes" id="UP000008370"/>
    </source>
</evidence>
<gene>
    <name evidence="2" type="ORF">PHACADRAFT_208704</name>
</gene>
<dbReference type="GeneID" id="18912779"/>
<evidence type="ECO:0000313" key="2">
    <source>
        <dbReference type="EMBL" id="EKM55180.1"/>
    </source>
</evidence>
<dbReference type="Pfam" id="PF13489">
    <property type="entry name" value="Methyltransf_23"/>
    <property type="match status" value="1"/>
</dbReference>
<dbReference type="PANTHER" id="PTHR43591">
    <property type="entry name" value="METHYLTRANSFERASE"/>
    <property type="match status" value="1"/>
</dbReference>
<dbReference type="OrthoDB" id="2013972at2759"/>
<dbReference type="GO" id="GO:0008168">
    <property type="term" value="F:methyltransferase activity"/>
    <property type="evidence" value="ECO:0007669"/>
    <property type="project" value="TreeGrafter"/>
</dbReference>
<sequence length="322" mass="36513">MDESDETSSTRRAGSPAPSLYSLTSSDERLILREAYGRIVNSQIESYFLPADYEEHQRLNLQHRLYTMVLGALYPAAPLVRWALRPRPDRRPGIMDVGAGSGSWAVDMAREFPHCDVVGVDLVPPRVVEQLPENCRFEIDDANLGFAHFRETHDVVHARAVSMGIRDFPALLRELADTLRPGGMLLLGDGEMQLYDEQRQPLQYTEQDASWVQRVFFAAYNAMRNRGGCMDSNYMSPTWLRSVESLTDVGWDKVFVPIGPWIYGEKDSTAWSPTIWSLIIRAVANDKERVLAEMLRANTLAFISTLGPLLLRHAHPFFPRDC</sequence>
<dbReference type="AlphaFoldDB" id="K5W7M7"/>
<proteinExistence type="predicted"/>
<dbReference type="RefSeq" id="XP_007395517.1">
    <property type="nucleotide sequence ID" value="XM_007395455.1"/>
</dbReference>
<evidence type="ECO:0008006" key="4">
    <source>
        <dbReference type="Google" id="ProtNLM"/>
    </source>
</evidence>
<dbReference type="EMBL" id="JH930472">
    <property type="protein sequence ID" value="EKM55180.1"/>
    <property type="molecule type" value="Genomic_DNA"/>
</dbReference>
<dbReference type="CDD" id="cd02440">
    <property type="entry name" value="AdoMet_MTases"/>
    <property type="match status" value="1"/>
</dbReference>
<reference evidence="2 3" key="1">
    <citation type="journal article" date="2012" name="BMC Genomics">
        <title>Comparative genomics of the white-rot fungi, Phanerochaete carnosa and P. chrysosporium, to elucidate the genetic basis of the distinct wood types they colonize.</title>
        <authorList>
            <person name="Suzuki H."/>
            <person name="MacDonald J."/>
            <person name="Syed K."/>
            <person name="Salamov A."/>
            <person name="Hori C."/>
            <person name="Aerts A."/>
            <person name="Henrissat B."/>
            <person name="Wiebenga A."/>
            <person name="vanKuyk P.A."/>
            <person name="Barry K."/>
            <person name="Lindquist E."/>
            <person name="LaButti K."/>
            <person name="Lapidus A."/>
            <person name="Lucas S."/>
            <person name="Coutinho P."/>
            <person name="Gong Y."/>
            <person name="Samejima M."/>
            <person name="Mahadevan R."/>
            <person name="Abou-Zaid M."/>
            <person name="de Vries R.P."/>
            <person name="Igarashi K."/>
            <person name="Yadav J.S."/>
            <person name="Grigoriev I.V."/>
            <person name="Master E.R."/>
        </authorList>
    </citation>
    <scope>NUCLEOTIDE SEQUENCE [LARGE SCALE GENOMIC DNA]</scope>
    <source>
        <strain evidence="2 3">HHB-10118-sp</strain>
    </source>
</reference>
<dbReference type="Proteomes" id="UP000008370">
    <property type="component" value="Unassembled WGS sequence"/>
</dbReference>
<feature type="region of interest" description="Disordered" evidence="1">
    <location>
        <begin position="1"/>
        <end position="20"/>
    </location>
</feature>
<name>K5W7M7_PHACS</name>